<gene>
    <name evidence="2" type="ORF">PtrM4_051190</name>
</gene>
<evidence type="ECO:0000313" key="2">
    <source>
        <dbReference type="EMBL" id="KAF7565685.1"/>
    </source>
</evidence>
<dbReference type="SUPFAM" id="SSF51735">
    <property type="entry name" value="NAD(P)-binding Rossmann-fold domains"/>
    <property type="match status" value="1"/>
</dbReference>
<dbReference type="PANTHER" id="PTHR43157:SF31">
    <property type="entry name" value="PHOSPHATIDYLINOSITOL-GLYCAN BIOSYNTHESIS CLASS F PROTEIN"/>
    <property type="match status" value="1"/>
</dbReference>
<sequence length="345" mass="37342">MASNAGFNKETGGLEVAKTYSSLLAGKTVLITGVSPGGIGEAIARSFAHGGASLIIATGRSRTRVEETTRQIATEYPSTQFLNVVLNLVSLQSVRQAANEILGESLVKEIHIVVTNAGGLFNSTERQLTIDGREIHFGTNHLGHFLLVQLLLPKLLAAAKRNPYGATRIVAISSFASYFSPFRFSDYNFDGDRKLPIDEKPDWLAVAKYFDSTAVETDRFSPILAYGQSKTANVLFVVQLNRLLSKQGIYAFAIHPGAVYSTGGKHGLATMPESVRTLVAEVMTKDIDQGSATALVAALDPSLSPEKGVWLSDCQLAEPAEWAVNEEKAERLWKLSEELVEKLGN</sequence>
<dbReference type="OrthoDB" id="191139at2759"/>
<protein>
    <submittedName>
        <fullName evidence="2">FabG, Dehydrogenase with different specificities (Related to short-chain alcohol dehydrogenase)</fullName>
    </submittedName>
</protein>
<evidence type="ECO:0000313" key="3">
    <source>
        <dbReference type="Proteomes" id="UP000245464"/>
    </source>
</evidence>
<accession>A0A317B0V3</accession>
<proteinExistence type="predicted"/>
<organism evidence="2 3">
    <name type="scientific">Pyrenophora tritici-repentis</name>
    <dbReference type="NCBI Taxonomy" id="45151"/>
    <lineage>
        <taxon>Eukaryota</taxon>
        <taxon>Fungi</taxon>
        <taxon>Dikarya</taxon>
        <taxon>Ascomycota</taxon>
        <taxon>Pezizomycotina</taxon>
        <taxon>Dothideomycetes</taxon>
        <taxon>Pleosporomycetidae</taxon>
        <taxon>Pleosporales</taxon>
        <taxon>Pleosporineae</taxon>
        <taxon>Pleosporaceae</taxon>
        <taxon>Pyrenophora</taxon>
    </lineage>
</organism>
<dbReference type="InterPro" id="IPR002347">
    <property type="entry name" value="SDR_fam"/>
</dbReference>
<dbReference type="KEGG" id="ptrr:6344858"/>
<dbReference type="Pfam" id="PF00106">
    <property type="entry name" value="adh_short"/>
    <property type="match status" value="1"/>
</dbReference>
<dbReference type="GO" id="GO:0016491">
    <property type="term" value="F:oxidoreductase activity"/>
    <property type="evidence" value="ECO:0007669"/>
    <property type="project" value="UniProtKB-KW"/>
</dbReference>
<dbReference type="RefSeq" id="XP_001936929.1">
    <property type="nucleotide sequence ID" value="XM_001936894.1"/>
</dbReference>
<keyword evidence="1" id="KW-0560">Oxidoreductase</keyword>
<name>A0A317B0V3_9PLEO</name>
<dbReference type="Gene3D" id="3.40.50.720">
    <property type="entry name" value="NAD(P)-binding Rossmann-like Domain"/>
    <property type="match status" value="1"/>
</dbReference>
<reference evidence="2" key="1">
    <citation type="journal article" date="2018" name="BMC Genomics">
        <title>Comparative genomics of the wheat fungal pathogen Pyrenophora tritici-repentis reveals chromosomal variations and genome plasticity.</title>
        <authorList>
            <person name="Moolhuijzen P."/>
            <person name="See P.T."/>
            <person name="Hane J.K."/>
            <person name="Shi G."/>
            <person name="Liu Z."/>
            <person name="Oliver R.P."/>
            <person name="Moffat C.S."/>
        </authorList>
    </citation>
    <scope>NUCLEOTIDE SEQUENCE [LARGE SCALE GENOMIC DNA]</scope>
    <source>
        <strain evidence="2">M4</strain>
    </source>
</reference>
<dbReference type="Proteomes" id="UP000245464">
    <property type="component" value="Chromosome 10"/>
</dbReference>
<comment type="caution">
    <text evidence="2">The sequence shown here is derived from an EMBL/GenBank/DDBJ whole genome shotgun (WGS) entry which is preliminary data.</text>
</comment>
<evidence type="ECO:0000256" key="1">
    <source>
        <dbReference type="ARBA" id="ARBA00023002"/>
    </source>
</evidence>
<dbReference type="AlphaFoldDB" id="A0A317B0V3"/>
<dbReference type="GeneID" id="6344858"/>
<dbReference type="InterPro" id="IPR036291">
    <property type="entry name" value="NAD(P)-bd_dom_sf"/>
</dbReference>
<dbReference type="EMBL" id="NQIK02000010">
    <property type="protein sequence ID" value="KAF7565685.1"/>
    <property type="molecule type" value="Genomic_DNA"/>
</dbReference>
<dbReference type="OMA" id="FRILVNF"/>
<dbReference type="PANTHER" id="PTHR43157">
    <property type="entry name" value="PHOSPHATIDYLINOSITOL-GLYCAN BIOSYNTHESIS CLASS F PROTEIN-RELATED"/>
    <property type="match status" value="1"/>
</dbReference>